<dbReference type="Proteomes" id="UP000629619">
    <property type="component" value="Unassembled WGS sequence"/>
</dbReference>
<evidence type="ECO:0000313" key="1">
    <source>
        <dbReference type="EMBL" id="GIF02915.1"/>
    </source>
</evidence>
<keyword evidence="2" id="KW-1185">Reference proteome</keyword>
<gene>
    <name evidence="1" type="ORF">Asi03nite_04530</name>
</gene>
<proteinExistence type="predicted"/>
<dbReference type="EMBL" id="BOMW01000006">
    <property type="protein sequence ID" value="GIF02915.1"/>
    <property type="molecule type" value="Genomic_DNA"/>
</dbReference>
<sequence>MPNSPAPTVDHVGVKPIRLMGAHEIRIRLGGVSRQRAYQITSRADFPKPVADLAQGKVWLTEDVEAWMKVHRRDLDESED</sequence>
<comment type="caution">
    <text evidence="1">The sequence shown here is derived from an EMBL/GenBank/DDBJ whole genome shotgun (WGS) entry which is preliminary data.</text>
</comment>
<reference evidence="1" key="1">
    <citation type="submission" date="2021-01" db="EMBL/GenBank/DDBJ databases">
        <title>Whole genome shotgun sequence of Actinoplanes siamensis NBRC 109076.</title>
        <authorList>
            <person name="Komaki H."/>
            <person name="Tamura T."/>
        </authorList>
    </citation>
    <scope>NUCLEOTIDE SEQUENCE</scope>
    <source>
        <strain evidence="1">NBRC 109076</strain>
    </source>
</reference>
<evidence type="ECO:0008006" key="3">
    <source>
        <dbReference type="Google" id="ProtNLM"/>
    </source>
</evidence>
<organism evidence="1 2">
    <name type="scientific">Actinoplanes siamensis</name>
    <dbReference type="NCBI Taxonomy" id="1223317"/>
    <lineage>
        <taxon>Bacteria</taxon>
        <taxon>Bacillati</taxon>
        <taxon>Actinomycetota</taxon>
        <taxon>Actinomycetes</taxon>
        <taxon>Micromonosporales</taxon>
        <taxon>Micromonosporaceae</taxon>
        <taxon>Actinoplanes</taxon>
    </lineage>
</organism>
<evidence type="ECO:0000313" key="2">
    <source>
        <dbReference type="Proteomes" id="UP000629619"/>
    </source>
</evidence>
<protein>
    <recommendedName>
        <fullName evidence="3">AlpA family transcriptional regulator</fullName>
    </recommendedName>
</protein>
<accession>A0A919KAJ5</accession>
<dbReference type="AlphaFoldDB" id="A0A919KAJ5"/>
<name>A0A919KAJ5_9ACTN</name>